<dbReference type="KEGG" id="bmus:118879928"/>
<dbReference type="AlphaFoldDB" id="A0A8B8V2Q9"/>
<dbReference type="RefSeq" id="XP_036679103.1">
    <property type="nucleotide sequence ID" value="XM_036823208.1"/>
</dbReference>
<feature type="region of interest" description="Disordered" evidence="1">
    <location>
        <begin position="88"/>
        <end position="110"/>
    </location>
</feature>
<dbReference type="PANTHER" id="PTHR14199:SF29">
    <property type="entry name" value="NEUROBLASTOMA BREAKPOINT FAMILY MEMBER 4-RELATED"/>
    <property type="match status" value="1"/>
</dbReference>
<keyword evidence="2" id="KW-1185">Reference proteome</keyword>
<feature type="compositionally biased region" description="Basic and acidic residues" evidence="1">
    <location>
        <begin position="101"/>
        <end position="110"/>
    </location>
</feature>
<name>A0A8B8V2Q9_BALMU</name>
<dbReference type="GeneID" id="118879928"/>
<proteinExistence type="predicted"/>
<evidence type="ECO:0000313" key="2">
    <source>
        <dbReference type="Proteomes" id="UP000694857"/>
    </source>
</evidence>
<protein>
    <submittedName>
        <fullName evidence="3">Neuroblastoma breakpoint family member 7</fullName>
    </submittedName>
</protein>
<dbReference type="PANTHER" id="PTHR14199">
    <property type="entry name" value="NEUROBLASTOMA BREAKPOINT FAMILY MEMBER 6-LIKE PROTEIN"/>
    <property type="match status" value="1"/>
</dbReference>
<evidence type="ECO:0000256" key="1">
    <source>
        <dbReference type="SAM" id="MobiDB-lite"/>
    </source>
</evidence>
<dbReference type="InterPro" id="IPR055306">
    <property type="entry name" value="NBPF"/>
</dbReference>
<organism evidence="2 3">
    <name type="scientific">Balaenoptera musculus</name>
    <name type="common">Blue whale</name>
    <dbReference type="NCBI Taxonomy" id="9771"/>
    <lineage>
        <taxon>Eukaryota</taxon>
        <taxon>Metazoa</taxon>
        <taxon>Chordata</taxon>
        <taxon>Craniata</taxon>
        <taxon>Vertebrata</taxon>
        <taxon>Euteleostomi</taxon>
        <taxon>Mammalia</taxon>
        <taxon>Eutheria</taxon>
        <taxon>Laurasiatheria</taxon>
        <taxon>Artiodactyla</taxon>
        <taxon>Whippomorpha</taxon>
        <taxon>Cetacea</taxon>
        <taxon>Mysticeti</taxon>
        <taxon>Balaenopteridae</taxon>
        <taxon>Balaenoptera</taxon>
    </lineage>
</organism>
<evidence type="ECO:0000313" key="3">
    <source>
        <dbReference type="RefSeq" id="XP_036679103.1"/>
    </source>
</evidence>
<reference evidence="3" key="1">
    <citation type="submission" date="2025-08" db="UniProtKB">
        <authorList>
            <consortium name="RefSeq"/>
        </authorList>
    </citation>
    <scope>IDENTIFICATION</scope>
    <source>
        <tissue evidence="3">Epidermis and Blubber</tissue>
    </source>
</reference>
<dbReference type="Proteomes" id="UP000694857">
    <property type="component" value="Chromosome 1"/>
</dbReference>
<accession>A0A8B8V2Q9</accession>
<dbReference type="OrthoDB" id="9712954at2759"/>
<dbReference type="CTD" id="100920477"/>
<sequence>MTVLLQQHLKDFLIHDDLDNHQGQGFQERLMEGHRLAEHLAHKLSPGIHEDEEDEQAQETLTPRYHTGMVESHASSDVVWPVHGAPAGLPLLPRGSHTPLHIREDSSFPL</sequence>
<gene>
    <name evidence="3" type="primary">NBPF7</name>
</gene>